<dbReference type="GO" id="GO:0005737">
    <property type="term" value="C:cytoplasm"/>
    <property type="evidence" value="ECO:0007669"/>
    <property type="project" value="UniProtKB-SubCell"/>
</dbReference>
<dbReference type="GO" id="GO:0000502">
    <property type="term" value="C:proteasome complex"/>
    <property type="evidence" value="ECO:0007669"/>
    <property type="project" value="UniProtKB-KW"/>
</dbReference>
<evidence type="ECO:0000313" key="12">
    <source>
        <dbReference type="EMBL" id="KAL1512850.1"/>
    </source>
</evidence>
<dbReference type="PANTHER" id="PTHR12225">
    <property type="entry name" value="ADHESION REGULATING MOLECULE 1 110 KDA CELL MEMBRANE GLYCOPROTEIN"/>
    <property type="match status" value="1"/>
</dbReference>
<comment type="caution">
    <text evidence="12">The sequence shown here is derived from an EMBL/GenBank/DDBJ whole genome shotgun (WGS) entry which is preliminary data.</text>
</comment>
<evidence type="ECO:0000256" key="6">
    <source>
        <dbReference type="ARBA" id="ARBA00023242"/>
    </source>
</evidence>
<feature type="domain" description="DEUBAD" evidence="10">
    <location>
        <begin position="275"/>
        <end position="385"/>
    </location>
</feature>
<dbReference type="InterPro" id="IPR038108">
    <property type="entry name" value="RPN13_DEUBAD_sf"/>
</dbReference>
<comment type="subcellular location">
    <subcellularLocation>
        <location evidence="2">Cytoplasm</location>
    </subcellularLocation>
    <subcellularLocation>
        <location evidence="1">Nucleus</location>
    </subcellularLocation>
</comment>
<keyword evidence="4" id="KW-0963">Cytoplasm</keyword>
<dbReference type="GO" id="GO:0005634">
    <property type="term" value="C:nucleus"/>
    <property type="evidence" value="ECO:0007669"/>
    <property type="project" value="UniProtKB-SubCell"/>
</dbReference>
<protein>
    <recommendedName>
        <fullName evidence="8">Proteasomal ubiquitin receptor ADRM1 homolog</fullName>
    </recommendedName>
</protein>
<dbReference type="InterPro" id="IPR044868">
    <property type="entry name" value="Rpn13/ADRM1_Pru"/>
</dbReference>
<dbReference type="CDD" id="cd13314">
    <property type="entry name" value="PH_Rpn13"/>
    <property type="match status" value="1"/>
</dbReference>
<dbReference type="Gene3D" id="1.10.2020.20">
    <property type="match status" value="1"/>
</dbReference>
<dbReference type="AlphaFoldDB" id="A0ABD1F5H9"/>
<organism evidence="12 13">
    <name type="scientific">Hypothenemus hampei</name>
    <name type="common">Coffee berry borer</name>
    <dbReference type="NCBI Taxonomy" id="57062"/>
    <lineage>
        <taxon>Eukaryota</taxon>
        <taxon>Metazoa</taxon>
        <taxon>Ecdysozoa</taxon>
        <taxon>Arthropoda</taxon>
        <taxon>Hexapoda</taxon>
        <taxon>Insecta</taxon>
        <taxon>Pterygota</taxon>
        <taxon>Neoptera</taxon>
        <taxon>Endopterygota</taxon>
        <taxon>Coleoptera</taxon>
        <taxon>Polyphaga</taxon>
        <taxon>Cucujiformia</taxon>
        <taxon>Curculionidae</taxon>
        <taxon>Scolytinae</taxon>
        <taxon>Hypothenemus</taxon>
    </lineage>
</organism>
<keyword evidence="13" id="KW-1185">Reference proteome</keyword>
<feature type="region of interest" description="Disordered" evidence="9">
    <location>
        <begin position="265"/>
        <end position="284"/>
    </location>
</feature>
<evidence type="ECO:0000259" key="11">
    <source>
        <dbReference type="PROSITE" id="PS51917"/>
    </source>
</evidence>
<feature type="domain" description="Pru" evidence="11">
    <location>
        <begin position="19"/>
        <end position="132"/>
    </location>
</feature>
<evidence type="ECO:0000259" key="10">
    <source>
        <dbReference type="PROSITE" id="PS51916"/>
    </source>
</evidence>
<dbReference type="InterPro" id="IPR038633">
    <property type="entry name" value="Rpn13/ADRM1_Pru_sf"/>
</dbReference>
<comment type="function">
    <text evidence="7">May function as a proteasomal ubiquitin receptor. May promote the deubiquitinating activity associated with the 26S proteasome.</text>
</comment>
<feature type="region of interest" description="Disordered" evidence="9">
    <location>
        <begin position="373"/>
        <end position="409"/>
    </location>
</feature>
<feature type="region of interest" description="Disordered" evidence="9">
    <location>
        <begin position="181"/>
        <end position="232"/>
    </location>
</feature>
<evidence type="ECO:0000256" key="3">
    <source>
        <dbReference type="ARBA" id="ARBA00009216"/>
    </source>
</evidence>
<dbReference type="InterPro" id="IPR044867">
    <property type="entry name" value="DEUBAD_dom"/>
</dbReference>
<evidence type="ECO:0000256" key="7">
    <source>
        <dbReference type="ARBA" id="ARBA00054744"/>
    </source>
</evidence>
<dbReference type="PROSITE" id="PS51916">
    <property type="entry name" value="DEUBAD"/>
    <property type="match status" value="1"/>
</dbReference>
<dbReference type="FunFam" id="2.30.29.70:FF:000001">
    <property type="entry name" value="Proteasomal ubiquitin receptor ADRM1"/>
    <property type="match status" value="1"/>
</dbReference>
<keyword evidence="5" id="KW-0647">Proteasome</keyword>
<dbReference type="Pfam" id="PF04683">
    <property type="entry name" value="Rpn13_ADRM1_Pru"/>
    <property type="match status" value="1"/>
</dbReference>
<name>A0ABD1F5H9_HYPHA</name>
<accession>A0ABD1F5H9</accession>
<dbReference type="InterPro" id="IPR006773">
    <property type="entry name" value="Rpn13/ADRM1"/>
</dbReference>
<sequence length="409" mass="43971">MPAGGALFGSAATGPGSTGGNKHLVEMRAGKMLLKGRLVYSDKRKGLLYVYQSEDSLMHFCWQDRSTGVVEDDLIIFPDDCEYVKVPQCTTGRVYLLRFKSSNRKFFFWLQEPKTDKDEDNCKRINELLNNPSSAVQSSLERPEQDLQALLSSMSQTQLMQLFGGAGQISGLSSLLGSMRNLGSGRTNTPAITHRAPSSTSSVSANSPAASQNPPVTAQSPITPPNASIPVRVPTAPRIDQRGSATNNPVQLADLQNFLQTISPSPATEQQTPAPSGQSQSVDLSTALTSEALSSIINNPQAIQQLQEHLPSIDRNTQEALRSTLTSPQFQQAVSQFSSALESGQLGPVVSQLAVNPEAVAAAASGNMQEFVKALEKSSAASSSDKDKDAKETKKDNKKDDDDEEMQLD</sequence>
<keyword evidence="6" id="KW-0539">Nucleus</keyword>
<reference evidence="12 13" key="1">
    <citation type="submission" date="2024-05" db="EMBL/GenBank/DDBJ databases">
        <title>Genetic variation in Jamaican populations of the coffee berry borer (Hypothenemus hampei).</title>
        <authorList>
            <person name="Errbii M."/>
            <person name="Myrie A."/>
        </authorList>
    </citation>
    <scope>NUCLEOTIDE SEQUENCE [LARGE SCALE GENOMIC DNA]</scope>
    <source>
        <strain evidence="12">JA-Hopewell-2020-01-JO</strain>
        <tissue evidence="12">Whole body</tissue>
    </source>
</reference>
<comment type="similarity">
    <text evidence="3">Belongs to the ADRM1 family.</text>
</comment>
<proteinExistence type="inferred from homology"/>
<dbReference type="EMBL" id="JBDJPC010000002">
    <property type="protein sequence ID" value="KAL1512850.1"/>
    <property type="molecule type" value="Genomic_DNA"/>
</dbReference>
<evidence type="ECO:0000256" key="5">
    <source>
        <dbReference type="ARBA" id="ARBA00022942"/>
    </source>
</evidence>
<dbReference type="Gene3D" id="2.30.29.70">
    <property type="entry name" value="Proteasomal ubiquitin receptor Rpn13/ADRM1"/>
    <property type="match status" value="1"/>
</dbReference>
<feature type="compositionally biased region" description="Basic and acidic residues" evidence="9">
    <location>
        <begin position="384"/>
        <end position="400"/>
    </location>
</feature>
<dbReference type="Pfam" id="PF16550">
    <property type="entry name" value="RPN13_C"/>
    <property type="match status" value="1"/>
</dbReference>
<dbReference type="PROSITE" id="PS51917">
    <property type="entry name" value="PRU"/>
    <property type="match status" value="1"/>
</dbReference>
<dbReference type="Proteomes" id="UP001566132">
    <property type="component" value="Unassembled WGS sequence"/>
</dbReference>
<evidence type="ECO:0000313" key="13">
    <source>
        <dbReference type="Proteomes" id="UP001566132"/>
    </source>
</evidence>
<evidence type="ECO:0000256" key="1">
    <source>
        <dbReference type="ARBA" id="ARBA00004123"/>
    </source>
</evidence>
<evidence type="ECO:0000256" key="9">
    <source>
        <dbReference type="SAM" id="MobiDB-lite"/>
    </source>
</evidence>
<dbReference type="InterPro" id="IPR032368">
    <property type="entry name" value="RPN13_DEUBAD"/>
</dbReference>
<dbReference type="PANTHER" id="PTHR12225:SF0">
    <property type="entry name" value="PROTEASOMAL UBIQUITIN RECEPTOR ADRM1"/>
    <property type="match status" value="1"/>
</dbReference>
<feature type="compositionally biased region" description="Polar residues" evidence="9">
    <location>
        <begin position="265"/>
        <end position="283"/>
    </location>
</feature>
<evidence type="ECO:0000256" key="2">
    <source>
        <dbReference type="ARBA" id="ARBA00004496"/>
    </source>
</evidence>
<gene>
    <name evidence="12" type="ORF">ABEB36_002366</name>
</gene>
<feature type="compositionally biased region" description="Low complexity" evidence="9">
    <location>
        <begin position="196"/>
        <end position="216"/>
    </location>
</feature>
<evidence type="ECO:0000256" key="8">
    <source>
        <dbReference type="ARBA" id="ARBA00070663"/>
    </source>
</evidence>
<evidence type="ECO:0000256" key="4">
    <source>
        <dbReference type="ARBA" id="ARBA00022490"/>
    </source>
</evidence>